<sequence>MLNLLNVNVTIAITESNSSTNFNSR</sequence>
<name>A0A2P2IIC8_RHIMU</name>
<proteinExistence type="predicted"/>
<dbReference type="EMBL" id="GGEC01000505">
    <property type="protein sequence ID" value="MBW80988.1"/>
    <property type="molecule type" value="Transcribed_RNA"/>
</dbReference>
<dbReference type="AlphaFoldDB" id="A0A2P2IIC8"/>
<accession>A0A2P2IIC8</accession>
<organism evidence="1">
    <name type="scientific">Rhizophora mucronata</name>
    <name type="common">Asiatic mangrove</name>
    <dbReference type="NCBI Taxonomy" id="61149"/>
    <lineage>
        <taxon>Eukaryota</taxon>
        <taxon>Viridiplantae</taxon>
        <taxon>Streptophyta</taxon>
        <taxon>Embryophyta</taxon>
        <taxon>Tracheophyta</taxon>
        <taxon>Spermatophyta</taxon>
        <taxon>Magnoliopsida</taxon>
        <taxon>eudicotyledons</taxon>
        <taxon>Gunneridae</taxon>
        <taxon>Pentapetalae</taxon>
        <taxon>rosids</taxon>
        <taxon>fabids</taxon>
        <taxon>Malpighiales</taxon>
        <taxon>Rhizophoraceae</taxon>
        <taxon>Rhizophora</taxon>
    </lineage>
</organism>
<protein>
    <submittedName>
        <fullName evidence="1">Uncharacterized protein</fullName>
    </submittedName>
</protein>
<evidence type="ECO:0000313" key="1">
    <source>
        <dbReference type="EMBL" id="MBW80988.1"/>
    </source>
</evidence>
<reference evidence="1" key="1">
    <citation type="submission" date="2018-02" db="EMBL/GenBank/DDBJ databases">
        <title>Rhizophora mucronata_Transcriptome.</title>
        <authorList>
            <person name="Meera S.P."/>
            <person name="Sreeshan A."/>
            <person name="Augustine A."/>
        </authorList>
    </citation>
    <scope>NUCLEOTIDE SEQUENCE</scope>
    <source>
        <tissue evidence="1">Leaf</tissue>
    </source>
</reference>